<organism evidence="7 8">
    <name type="scientific">Actinopolyspora saharensis</name>
    <dbReference type="NCBI Taxonomy" id="995062"/>
    <lineage>
        <taxon>Bacteria</taxon>
        <taxon>Bacillati</taxon>
        <taxon>Actinomycetota</taxon>
        <taxon>Actinomycetes</taxon>
        <taxon>Actinopolysporales</taxon>
        <taxon>Actinopolysporaceae</taxon>
        <taxon>Actinopolyspora</taxon>
    </lineage>
</organism>
<dbReference type="PROSITE" id="PS51257">
    <property type="entry name" value="PROKAR_LIPOPROTEIN"/>
    <property type="match status" value="1"/>
</dbReference>
<dbReference type="OrthoDB" id="5296019at2"/>
<feature type="region of interest" description="Disordered" evidence="6">
    <location>
        <begin position="121"/>
        <end position="180"/>
    </location>
</feature>
<dbReference type="GO" id="GO:0030001">
    <property type="term" value="P:metal ion transport"/>
    <property type="evidence" value="ECO:0007669"/>
    <property type="project" value="InterPro"/>
</dbReference>
<keyword evidence="4" id="KW-0732">Signal</keyword>
<dbReference type="AlphaFoldDB" id="A0A1H1F2S7"/>
<dbReference type="PANTHER" id="PTHR42953">
    <property type="entry name" value="HIGH-AFFINITY ZINC UPTAKE SYSTEM PROTEIN ZNUA-RELATED"/>
    <property type="match status" value="1"/>
</dbReference>
<name>A0A1H1F2S7_9ACTN</name>
<keyword evidence="3" id="KW-0479">Metal-binding</keyword>
<evidence type="ECO:0000256" key="2">
    <source>
        <dbReference type="ARBA" id="ARBA00022448"/>
    </source>
</evidence>
<feature type="compositionally biased region" description="Basic and acidic residues" evidence="6">
    <location>
        <begin position="152"/>
        <end position="180"/>
    </location>
</feature>
<protein>
    <submittedName>
        <fullName evidence="7">Zinc/manganese transport system substrate-binding protein</fullName>
    </submittedName>
</protein>
<dbReference type="GO" id="GO:0030313">
    <property type="term" value="C:cell envelope"/>
    <property type="evidence" value="ECO:0007669"/>
    <property type="project" value="UniProtKB-SubCell"/>
</dbReference>
<sequence>MSTLRSRHVRNRARRGAGVPVALLGLTTTLLLTSCGTGSGGSGGEPTVVASTDTWAKVAEAVAGEHAEVESIISDNEADPHSYESTPRDAAKINQADLVVHNGGGYDSFVSQVLSGNSADTPSVEAVAAAETEEGHGAHESTEQPAESSHAASEHAEHSEDHSHAHSGNEHEHTHDHAHSGNEHVWYQPHSVRRVADRIAEELSELSPDRSADFEQAAAEFGRRLDEVDGDIAEIRQQHRGTEVLTTAPVADLLLDETGLNDITPRSYVQSVESGNDPAASTIAELQDLVDSGRPAVLIHNPQTASPLTERLRERAERNGIPVVSMPETLPADETYQQWISGRVSALQAELDKAPTPQR</sequence>
<evidence type="ECO:0000256" key="4">
    <source>
        <dbReference type="ARBA" id="ARBA00022729"/>
    </source>
</evidence>
<dbReference type="RefSeq" id="WP_092524548.1">
    <property type="nucleotide sequence ID" value="NZ_FNKO01000002.1"/>
</dbReference>
<dbReference type="Proteomes" id="UP000199301">
    <property type="component" value="Unassembled WGS sequence"/>
</dbReference>
<dbReference type="SUPFAM" id="SSF53807">
    <property type="entry name" value="Helical backbone' metal receptor"/>
    <property type="match status" value="1"/>
</dbReference>
<feature type="compositionally biased region" description="Basic and acidic residues" evidence="6">
    <location>
        <begin position="133"/>
        <end position="142"/>
    </location>
</feature>
<dbReference type="GO" id="GO:0046872">
    <property type="term" value="F:metal ion binding"/>
    <property type="evidence" value="ECO:0007669"/>
    <property type="project" value="UniProtKB-KW"/>
</dbReference>
<reference evidence="8" key="1">
    <citation type="submission" date="2016-10" db="EMBL/GenBank/DDBJ databases">
        <authorList>
            <person name="Varghese N."/>
            <person name="Submissions S."/>
        </authorList>
    </citation>
    <scope>NUCLEOTIDE SEQUENCE [LARGE SCALE GENOMIC DNA]</scope>
    <source>
        <strain evidence="8">DSM 45459</strain>
    </source>
</reference>
<comment type="similarity">
    <text evidence="5">Belongs to the bacterial solute-binding protein 9 family.</text>
</comment>
<evidence type="ECO:0000256" key="3">
    <source>
        <dbReference type="ARBA" id="ARBA00022723"/>
    </source>
</evidence>
<dbReference type="InterPro" id="IPR006127">
    <property type="entry name" value="ZnuA-like"/>
</dbReference>
<dbReference type="Pfam" id="PF01297">
    <property type="entry name" value="ZnuA"/>
    <property type="match status" value="1"/>
</dbReference>
<keyword evidence="2 5" id="KW-0813">Transport</keyword>
<dbReference type="EMBL" id="FNKO01000002">
    <property type="protein sequence ID" value="SDQ95190.1"/>
    <property type="molecule type" value="Genomic_DNA"/>
</dbReference>
<dbReference type="Gene3D" id="3.40.50.1980">
    <property type="entry name" value="Nitrogenase molybdenum iron protein domain"/>
    <property type="match status" value="2"/>
</dbReference>
<comment type="subcellular location">
    <subcellularLocation>
        <location evidence="1">Cell envelope</location>
    </subcellularLocation>
</comment>
<dbReference type="InterPro" id="IPR050492">
    <property type="entry name" value="Bact_metal-bind_prot9"/>
</dbReference>
<evidence type="ECO:0000256" key="5">
    <source>
        <dbReference type="RuleBase" id="RU003512"/>
    </source>
</evidence>
<dbReference type="GO" id="GO:0007155">
    <property type="term" value="P:cell adhesion"/>
    <property type="evidence" value="ECO:0007669"/>
    <property type="project" value="InterPro"/>
</dbReference>
<gene>
    <name evidence="7" type="ORF">SAMN04489718_2806</name>
</gene>
<proteinExistence type="inferred from homology"/>
<dbReference type="STRING" id="995062.SAMN04489718_2806"/>
<evidence type="ECO:0000313" key="7">
    <source>
        <dbReference type="EMBL" id="SDQ95190.1"/>
    </source>
</evidence>
<evidence type="ECO:0000313" key="8">
    <source>
        <dbReference type="Proteomes" id="UP000199301"/>
    </source>
</evidence>
<dbReference type="InterPro" id="IPR006128">
    <property type="entry name" value="Lipoprotein_PsaA-like"/>
</dbReference>
<accession>A0A1H1F2S7</accession>
<dbReference type="PANTHER" id="PTHR42953:SF1">
    <property type="entry name" value="METAL-BINDING PROTEIN HI_0362-RELATED"/>
    <property type="match status" value="1"/>
</dbReference>
<evidence type="ECO:0000256" key="6">
    <source>
        <dbReference type="SAM" id="MobiDB-lite"/>
    </source>
</evidence>
<evidence type="ECO:0000256" key="1">
    <source>
        <dbReference type="ARBA" id="ARBA00004196"/>
    </source>
</evidence>
<keyword evidence="8" id="KW-1185">Reference proteome</keyword>
<dbReference type="PRINTS" id="PR00690">
    <property type="entry name" value="ADHESNFAMILY"/>
</dbReference>